<dbReference type="AlphaFoldDB" id="A0ABD0KJ31"/>
<gene>
    <name evidence="8" type="ORF">BaRGS_00021552</name>
</gene>
<feature type="region of interest" description="Disordered" evidence="6">
    <location>
        <begin position="477"/>
        <end position="498"/>
    </location>
</feature>
<feature type="compositionally biased region" description="Pro residues" evidence="6">
    <location>
        <begin position="369"/>
        <end position="381"/>
    </location>
</feature>
<dbReference type="PANTHER" id="PTHR11640:SF31">
    <property type="entry name" value="IRREGULAR CHIASM C-ROUGHEST PROTEIN-RELATED"/>
    <property type="match status" value="1"/>
</dbReference>
<evidence type="ECO:0000256" key="1">
    <source>
        <dbReference type="ARBA" id="ARBA00004479"/>
    </source>
</evidence>
<evidence type="ECO:0000256" key="2">
    <source>
        <dbReference type="ARBA" id="ARBA00023136"/>
    </source>
</evidence>
<feature type="compositionally biased region" description="Basic and acidic residues" evidence="6">
    <location>
        <begin position="477"/>
        <end position="490"/>
    </location>
</feature>
<dbReference type="GO" id="GO:0016020">
    <property type="term" value="C:membrane"/>
    <property type="evidence" value="ECO:0007669"/>
    <property type="project" value="UniProtKB-SubCell"/>
</dbReference>
<evidence type="ECO:0000256" key="6">
    <source>
        <dbReference type="SAM" id="MobiDB-lite"/>
    </source>
</evidence>
<evidence type="ECO:0000313" key="8">
    <source>
        <dbReference type="EMBL" id="KAK7487200.1"/>
    </source>
</evidence>
<dbReference type="SUPFAM" id="SSF48726">
    <property type="entry name" value="Immunoglobulin"/>
    <property type="match status" value="1"/>
</dbReference>
<evidence type="ECO:0000256" key="5">
    <source>
        <dbReference type="ARBA" id="ARBA00023319"/>
    </source>
</evidence>
<dbReference type="PROSITE" id="PS50835">
    <property type="entry name" value="IG_LIKE"/>
    <property type="match status" value="1"/>
</dbReference>
<dbReference type="InterPro" id="IPR007110">
    <property type="entry name" value="Ig-like_dom"/>
</dbReference>
<dbReference type="Gene3D" id="2.60.40.10">
    <property type="entry name" value="Immunoglobulins"/>
    <property type="match status" value="2"/>
</dbReference>
<feature type="region of interest" description="Disordered" evidence="6">
    <location>
        <begin position="362"/>
        <end position="402"/>
    </location>
</feature>
<proteinExistence type="predicted"/>
<comment type="caution">
    <text evidence="8">The sequence shown here is derived from an EMBL/GenBank/DDBJ whole genome shotgun (WGS) entry which is preliminary data.</text>
</comment>
<organism evidence="8 9">
    <name type="scientific">Batillaria attramentaria</name>
    <dbReference type="NCBI Taxonomy" id="370345"/>
    <lineage>
        <taxon>Eukaryota</taxon>
        <taxon>Metazoa</taxon>
        <taxon>Spiralia</taxon>
        <taxon>Lophotrochozoa</taxon>
        <taxon>Mollusca</taxon>
        <taxon>Gastropoda</taxon>
        <taxon>Caenogastropoda</taxon>
        <taxon>Sorbeoconcha</taxon>
        <taxon>Cerithioidea</taxon>
        <taxon>Batillariidae</taxon>
        <taxon>Batillaria</taxon>
    </lineage>
</organism>
<dbReference type="EMBL" id="JACVVK020000168">
    <property type="protein sequence ID" value="KAK7487200.1"/>
    <property type="molecule type" value="Genomic_DNA"/>
</dbReference>
<name>A0ABD0KJ31_9CAEN</name>
<keyword evidence="2" id="KW-0472">Membrane</keyword>
<evidence type="ECO:0000313" key="9">
    <source>
        <dbReference type="Proteomes" id="UP001519460"/>
    </source>
</evidence>
<dbReference type="Pfam" id="PF13927">
    <property type="entry name" value="Ig_3"/>
    <property type="match status" value="1"/>
</dbReference>
<reference evidence="8 9" key="1">
    <citation type="journal article" date="2023" name="Sci. Data">
        <title>Genome assembly of the Korean intertidal mud-creeper Batillaria attramentaria.</title>
        <authorList>
            <person name="Patra A.K."/>
            <person name="Ho P.T."/>
            <person name="Jun S."/>
            <person name="Lee S.J."/>
            <person name="Kim Y."/>
            <person name="Won Y.J."/>
        </authorList>
    </citation>
    <scope>NUCLEOTIDE SEQUENCE [LARGE SCALE GENOMIC DNA]</scope>
    <source>
        <strain evidence="8">Wonlab-2016</strain>
    </source>
</reference>
<dbReference type="InterPro" id="IPR003598">
    <property type="entry name" value="Ig_sub2"/>
</dbReference>
<evidence type="ECO:0000256" key="3">
    <source>
        <dbReference type="ARBA" id="ARBA00023157"/>
    </source>
</evidence>
<feature type="domain" description="Ig-like" evidence="7">
    <location>
        <begin position="280"/>
        <end position="367"/>
    </location>
</feature>
<evidence type="ECO:0000259" key="7">
    <source>
        <dbReference type="PROSITE" id="PS50835"/>
    </source>
</evidence>
<keyword evidence="4" id="KW-0325">Glycoprotein</keyword>
<dbReference type="InterPro" id="IPR036179">
    <property type="entry name" value="Ig-like_dom_sf"/>
</dbReference>
<dbReference type="SMART" id="SM00408">
    <property type="entry name" value="IGc2"/>
    <property type="match status" value="1"/>
</dbReference>
<dbReference type="InterPro" id="IPR013783">
    <property type="entry name" value="Ig-like_fold"/>
</dbReference>
<comment type="subcellular location">
    <subcellularLocation>
        <location evidence="1">Membrane</location>
        <topology evidence="1">Single-pass type I membrane protein</topology>
    </subcellularLocation>
</comment>
<protein>
    <recommendedName>
        <fullName evidence="7">Ig-like domain-containing protein</fullName>
    </recommendedName>
</protein>
<dbReference type="PANTHER" id="PTHR11640">
    <property type="entry name" value="NEPHRIN"/>
    <property type="match status" value="1"/>
</dbReference>
<keyword evidence="5" id="KW-0393">Immunoglobulin domain</keyword>
<sequence>MGVQQIQHHTHSGLVRNHHSSKFMTECSGYHQTRAATVTLTSTLGVKGVSGHTITCQYGLAQGETFRSMNIYRGSGDVLIATMQSSDSAPLWTSDADSTLQGRATLSGSPGSPVTMEFSDTLCSDNGEVYKCEVSYVTSSVVSQVEDTTTVRVEAPPQRPQPMAITPQVGNNVTEFTVLTFSCTGNVGLPAGTFQWFTYFGENPVNVTDQATQGTARPEDCTFSRNSTLRYTTTRTQVGEDLVVRCRVYHPTQGSNNDPMDCGTSNTFCSMSQKISVQYPVNVSVAPPMLTVTEGESATLTCTADGNPAATEFKWYQGDMDNVLSNTTELRLEDLTLNQTGNYTCISYNTVSGVKYSSSATTDLTVSEKPPPTTTPEPTTPAPTTTPEAGGTDGSTSKAGTDGRSRCAAFLVYSIVVFVQILDAGQGNHAGINTLATRPDLVNNDKIYPAAYNNAGGFKNEDGLTYAELQFDNKPRSRRPLALDDTHTDYSDVSMPQV</sequence>
<keyword evidence="9" id="KW-1185">Reference proteome</keyword>
<dbReference type="InterPro" id="IPR051275">
    <property type="entry name" value="Cell_adhesion_signaling"/>
</dbReference>
<dbReference type="SMART" id="SM00409">
    <property type="entry name" value="IG"/>
    <property type="match status" value="1"/>
</dbReference>
<evidence type="ECO:0000256" key="4">
    <source>
        <dbReference type="ARBA" id="ARBA00023180"/>
    </source>
</evidence>
<accession>A0ABD0KJ31</accession>
<dbReference type="Proteomes" id="UP001519460">
    <property type="component" value="Unassembled WGS sequence"/>
</dbReference>
<keyword evidence="3" id="KW-1015">Disulfide bond</keyword>
<dbReference type="InterPro" id="IPR003599">
    <property type="entry name" value="Ig_sub"/>
</dbReference>